<evidence type="ECO:0000313" key="20">
    <source>
        <dbReference type="Proteomes" id="UP000468766"/>
    </source>
</evidence>
<dbReference type="EC" id="2.7.13.3" evidence="3"/>
<evidence type="ECO:0000256" key="6">
    <source>
        <dbReference type="ARBA" id="ARBA00022679"/>
    </source>
</evidence>
<dbReference type="EMBL" id="WBXO01000001">
    <property type="protein sequence ID" value="KAB2954642.1"/>
    <property type="molecule type" value="Genomic_DNA"/>
</dbReference>
<evidence type="ECO:0000256" key="1">
    <source>
        <dbReference type="ARBA" id="ARBA00000085"/>
    </source>
</evidence>
<keyword evidence="8" id="KW-0418">Kinase</keyword>
<dbReference type="PANTHER" id="PTHR45339:SF1">
    <property type="entry name" value="HYBRID SIGNAL TRANSDUCTION HISTIDINE KINASE J"/>
    <property type="match status" value="1"/>
</dbReference>
<comment type="catalytic activity">
    <reaction evidence="1">
        <text>ATP + protein L-histidine = ADP + protein N-phospho-L-histidine.</text>
        <dbReference type="EC" id="2.7.13.3"/>
    </reaction>
</comment>
<dbReference type="CDD" id="cd00082">
    <property type="entry name" value="HisKA"/>
    <property type="match status" value="1"/>
</dbReference>
<evidence type="ECO:0000256" key="2">
    <source>
        <dbReference type="ARBA" id="ARBA00006402"/>
    </source>
</evidence>
<protein>
    <recommendedName>
        <fullName evidence="14">Circadian input-output histidine kinase CikA</fullName>
        <ecNumber evidence="3">2.7.13.3</ecNumber>
    </recommendedName>
    <alternativeName>
        <fullName evidence="13">Sensory/regulatory protein RpfC</fullName>
    </alternativeName>
    <alternativeName>
        <fullName evidence="4">Stage 0 sporulation protein A homolog</fullName>
    </alternativeName>
</protein>
<dbReference type="InterPro" id="IPR003594">
    <property type="entry name" value="HATPase_dom"/>
</dbReference>
<dbReference type="SUPFAM" id="SSF55874">
    <property type="entry name" value="ATPase domain of HSP90 chaperone/DNA topoisomerase II/histidine kinase"/>
    <property type="match status" value="1"/>
</dbReference>
<dbReference type="SUPFAM" id="SSF47384">
    <property type="entry name" value="Homodimeric domain of signal transducing histidine kinase"/>
    <property type="match status" value="1"/>
</dbReference>
<comment type="caution">
    <text evidence="19">The sequence shown here is derived from an EMBL/GenBank/DDBJ whole genome shotgun (WGS) entry which is preliminary data.</text>
</comment>
<accession>A0A6I0F6P0</accession>
<dbReference type="CDD" id="cd17546">
    <property type="entry name" value="REC_hyHK_CKI1_RcsC-like"/>
    <property type="match status" value="1"/>
</dbReference>
<dbReference type="InterPro" id="IPR036097">
    <property type="entry name" value="HisK_dim/P_sf"/>
</dbReference>
<dbReference type="Gene3D" id="3.30.565.10">
    <property type="entry name" value="Histidine kinase-like ATPase, C-terminal domain"/>
    <property type="match status" value="1"/>
</dbReference>
<comment type="similarity">
    <text evidence="2">In the N-terminal section; belongs to the phytochrome family.</text>
</comment>
<dbReference type="PROSITE" id="PS50109">
    <property type="entry name" value="HIS_KIN"/>
    <property type="match status" value="1"/>
</dbReference>
<dbReference type="Pfam" id="PF00512">
    <property type="entry name" value="HisKA"/>
    <property type="match status" value="1"/>
</dbReference>
<dbReference type="RefSeq" id="WP_151618277.1">
    <property type="nucleotide sequence ID" value="NZ_WBXO01000001.1"/>
</dbReference>
<evidence type="ECO:0000313" key="19">
    <source>
        <dbReference type="EMBL" id="KAB2954642.1"/>
    </source>
</evidence>
<dbReference type="PROSITE" id="PS50110">
    <property type="entry name" value="RESPONSE_REGULATORY"/>
    <property type="match status" value="1"/>
</dbReference>
<evidence type="ECO:0000259" key="17">
    <source>
        <dbReference type="PROSITE" id="PS50109"/>
    </source>
</evidence>
<dbReference type="Pfam" id="PF02518">
    <property type="entry name" value="HATPase_c"/>
    <property type="match status" value="1"/>
</dbReference>
<keyword evidence="6" id="KW-0808">Transferase</keyword>
<dbReference type="InterPro" id="IPR004358">
    <property type="entry name" value="Sig_transdc_His_kin-like_C"/>
</dbReference>
<evidence type="ECO:0000256" key="13">
    <source>
        <dbReference type="ARBA" id="ARBA00068150"/>
    </source>
</evidence>
<dbReference type="GO" id="GO:0000155">
    <property type="term" value="F:phosphorelay sensor kinase activity"/>
    <property type="evidence" value="ECO:0007669"/>
    <property type="project" value="InterPro"/>
</dbReference>
<keyword evidence="9" id="KW-0067">ATP-binding</keyword>
<evidence type="ECO:0000256" key="14">
    <source>
        <dbReference type="ARBA" id="ARBA00074306"/>
    </source>
</evidence>
<evidence type="ECO:0000259" key="18">
    <source>
        <dbReference type="PROSITE" id="PS50110"/>
    </source>
</evidence>
<keyword evidence="10" id="KW-0902">Two-component regulatory system</keyword>
<comment type="function">
    <text evidence="11">May play the central regulatory role in sporulation. It may be an element of the effector pathway responsible for the activation of sporulation genes in response to nutritional stress. Spo0A may act in concert with spo0H (a sigma factor) to control the expression of some genes that are critical to the sporulation process.</text>
</comment>
<feature type="transmembrane region" description="Helical" evidence="16">
    <location>
        <begin position="289"/>
        <end position="311"/>
    </location>
</feature>
<dbReference type="InterPro" id="IPR001789">
    <property type="entry name" value="Sig_transdc_resp-reg_receiver"/>
</dbReference>
<keyword evidence="16" id="KW-0472">Membrane</keyword>
<keyword evidence="20" id="KW-1185">Reference proteome</keyword>
<feature type="domain" description="Response regulatory" evidence="18">
    <location>
        <begin position="630"/>
        <end position="747"/>
    </location>
</feature>
<evidence type="ECO:0000256" key="15">
    <source>
        <dbReference type="PROSITE-ProRule" id="PRU00169"/>
    </source>
</evidence>
<dbReference type="InterPro" id="IPR011006">
    <property type="entry name" value="CheY-like_superfamily"/>
</dbReference>
<keyword evidence="16" id="KW-1133">Transmembrane helix</keyword>
<feature type="transmembrane region" description="Helical" evidence="16">
    <location>
        <begin position="14"/>
        <end position="38"/>
    </location>
</feature>
<evidence type="ECO:0000256" key="10">
    <source>
        <dbReference type="ARBA" id="ARBA00023012"/>
    </source>
</evidence>
<dbReference type="SMART" id="SM00388">
    <property type="entry name" value="HisKA"/>
    <property type="match status" value="1"/>
</dbReference>
<evidence type="ECO:0000256" key="8">
    <source>
        <dbReference type="ARBA" id="ARBA00022777"/>
    </source>
</evidence>
<evidence type="ECO:0000256" key="4">
    <source>
        <dbReference type="ARBA" id="ARBA00018672"/>
    </source>
</evidence>
<dbReference type="SUPFAM" id="SSF52172">
    <property type="entry name" value="CheY-like"/>
    <property type="match status" value="1"/>
</dbReference>
<evidence type="ECO:0000256" key="11">
    <source>
        <dbReference type="ARBA" id="ARBA00024867"/>
    </source>
</evidence>
<dbReference type="SMART" id="SM00387">
    <property type="entry name" value="HATPase_c"/>
    <property type="match status" value="1"/>
</dbReference>
<evidence type="ECO:0000256" key="12">
    <source>
        <dbReference type="ARBA" id="ARBA00064003"/>
    </source>
</evidence>
<evidence type="ECO:0000256" key="5">
    <source>
        <dbReference type="ARBA" id="ARBA00022553"/>
    </source>
</evidence>
<evidence type="ECO:0000256" key="16">
    <source>
        <dbReference type="SAM" id="Phobius"/>
    </source>
</evidence>
<dbReference type="InterPro" id="IPR036890">
    <property type="entry name" value="HATPase_C_sf"/>
</dbReference>
<keyword evidence="7" id="KW-0547">Nucleotide-binding</keyword>
<name>A0A6I0F6P0_9FIRM</name>
<dbReference type="SMART" id="SM00448">
    <property type="entry name" value="REC"/>
    <property type="match status" value="1"/>
</dbReference>
<dbReference type="InterPro" id="IPR005467">
    <property type="entry name" value="His_kinase_dom"/>
</dbReference>
<reference evidence="19 20" key="1">
    <citation type="submission" date="2019-10" db="EMBL/GenBank/DDBJ databases">
        <title>Whole-genome sequence of the extremophile Heliorestis acidaminivorans DSM 24790.</title>
        <authorList>
            <person name="Kyndt J.A."/>
            <person name="Meyer T.E."/>
        </authorList>
    </citation>
    <scope>NUCLEOTIDE SEQUENCE [LARGE SCALE GENOMIC DNA]</scope>
    <source>
        <strain evidence="19 20">DSM 24790</strain>
    </source>
</reference>
<dbReference type="AlphaFoldDB" id="A0A6I0F6P0"/>
<dbReference type="Pfam" id="PF00072">
    <property type="entry name" value="Response_reg"/>
    <property type="match status" value="1"/>
</dbReference>
<organism evidence="19 20">
    <name type="scientific">Heliorestis acidaminivorans</name>
    <dbReference type="NCBI Taxonomy" id="553427"/>
    <lineage>
        <taxon>Bacteria</taxon>
        <taxon>Bacillati</taxon>
        <taxon>Bacillota</taxon>
        <taxon>Clostridia</taxon>
        <taxon>Eubacteriales</taxon>
        <taxon>Heliobacteriaceae</taxon>
        <taxon>Heliorestis</taxon>
    </lineage>
</organism>
<dbReference type="GO" id="GO:0005524">
    <property type="term" value="F:ATP binding"/>
    <property type="evidence" value="ECO:0007669"/>
    <property type="project" value="UniProtKB-KW"/>
</dbReference>
<dbReference type="Gene3D" id="3.40.50.2300">
    <property type="match status" value="1"/>
</dbReference>
<keyword evidence="5 15" id="KW-0597">Phosphoprotein</keyword>
<feature type="modified residue" description="4-aspartylphosphate" evidence="15">
    <location>
        <position position="679"/>
    </location>
</feature>
<dbReference type="OrthoDB" id="2078441at2"/>
<comment type="subunit">
    <text evidence="12">At low DSF concentrations, interacts with RpfF.</text>
</comment>
<evidence type="ECO:0000256" key="3">
    <source>
        <dbReference type="ARBA" id="ARBA00012438"/>
    </source>
</evidence>
<proteinExistence type="inferred from homology"/>
<evidence type="ECO:0000256" key="9">
    <source>
        <dbReference type="ARBA" id="ARBA00022840"/>
    </source>
</evidence>
<dbReference type="FunFam" id="3.30.565.10:FF:000010">
    <property type="entry name" value="Sensor histidine kinase RcsC"/>
    <property type="match status" value="1"/>
</dbReference>
<sequence length="747" mass="83500">MPRKRETLKLQRRLVLSSAIGILFMGLLVASISIWPLYKHLLEYEQQRLYHTISSQTKEIEHFLSRYKEVAMQVASRTQIRNYLDRYNKGEVPLQALVDFTADKLEDAIVHSEGLIGISRLDEKGNIVVQVGKSIPSENWIVPSAKAKHAVVGEPFWSYDRYYIVISAPIIENPHGQRIGTDLLLFDATFLEQIVDNSTALGDSTYIIVGTVKQDVPKSFFPLPSDSSSIPDNISLAMKKASAGEKGTTGITFGQNDPVVAYYPILESDWVAIILMKPQELQVPIQQQLTWTGLTIMALITLGVLVMIALLRPLTGKMLIHTQEMELEVQAKTQALQAELENRQVIEIQLLKAKETAEQANRAKSQFLANISHEIRTPLHGINGMTELLLERPLGEEERNIVTIISDSGHNLLTIVNDLLDFSKIEAGKMTLEKSLFCLADLIERTTALVALKAQKKDLKIICQVSPDIPSRLQGDANRIQQILLNFLSNAIKFTEQGKVSLTVTKLSTNPLWLRFEVEDTGIGISEDMKEKLFQPFSQVDDSSTRKYDGTGLGLSISKGLVELMSGQIGVDSTFGQGSLFWFTIPLEMVEEKGVEEMNRRGILEDLIENSGEVAVTTPSDRLTNEAVPLLLLAEDNPVNQKLALMQLKKLGYQAYVVNNGEEAIEAVQKANYSLVLMDCQMPVMDGFEATRAIRNLDKPCKDIPIIAMTAHAIEGYRQQCLESGMNDYFTKPVKMGDLDRILKKWL</sequence>
<dbReference type="Gene3D" id="1.10.287.130">
    <property type="match status" value="1"/>
</dbReference>
<evidence type="ECO:0000256" key="7">
    <source>
        <dbReference type="ARBA" id="ARBA00022741"/>
    </source>
</evidence>
<dbReference type="PANTHER" id="PTHR45339">
    <property type="entry name" value="HYBRID SIGNAL TRANSDUCTION HISTIDINE KINASE J"/>
    <property type="match status" value="1"/>
</dbReference>
<dbReference type="PRINTS" id="PR00344">
    <property type="entry name" value="BCTRLSENSOR"/>
</dbReference>
<dbReference type="InterPro" id="IPR003661">
    <property type="entry name" value="HisK_dim/P_dom"/>
</dbReference>
<gene>
    <name evidence="19" type="ORF">F9B85_02920</name>
</gene>
<feature type="domain" description="Histidine kinase" evidence="17">
    <location>
        <begin position="370"/>
        <end position="589"/>
    </location>
</feature>
<dbReference type="CDD" id="cd16922">
    <property type="entry name" value="HATPase_EvgS-ArcB-TorS-like"/>
    <property type="match status" value="1"/>
</dbReference>
<keyword evidence="16" id="KW-0812">Transmembrane</keyword>
<dbReference type="Proteomes" id="UP000468766">
    <property type="component" value="Unassembled WGS sequence"/>
</dbReference>
<dbReference type="FunFam" id="1.10.287.130:FF:000002">
    <property type="entry name" value="Two-component osmosensing histidine kinase"/>
    <property type="match status" value="1"/>
</dbReference>